<evidence type="ECO:0000313" key="1">
    <source>
        <dbReference type="EMBL" id="KAL1254186.1"/>
    </source>
</evidence>
<dbReference type="EMBL" id="JAYMGO010000020">
    <property type="protein sequence ID" value="KAL1254186.1"/>
    <property type="molecule type" value="Genomic_DNA"/>
</dbReference>
<reference evidence="1 2" key="1">
    <citation type="submission" date="2023-09" db="EMBL/GenBank/DDBJ databases">
        <authorList>
            <person name="Wang M."/>
        </authorList>
    </citation>
    <scope>NUCLEOTIDE SEQUENCE [LARGE SCALE GENOMIC DNA]</scope>
    <source>
        <strain evidence="1">GT-2023</strain>
        <tissue evidence="1">Liver</tissue>
    </source>
</reference>
<accession>A0ABR3LQ98</accession>
<evidence type="ECO:0000313" key="2">
    <source>
        <dbReference type="Proteomes" id="UP001558613"/>
    </source>
</evidence>
<name>A0ABR3LQ98_9TELE</name>
<dbReference type="Proteomes" id="UP001558613">
    <property type="component" value="Unassembled WGS sequence"/>
</dbReference>
<proteinExistence type="predicted"/>
<protein>
    <submittedName>
        <fullName evidence="1">Uncharacterized protein</fullName>
    </submittedName>
</protein>
<sequence length="189" mass="21012">MANRRYPISTVNFTAGAGHPHHATQRNGRNFSPCVLKIDGQKAGKVYQLHPVVNPDSIQPQRNTVIERRPSLGDYVLFMQCREVSLNYTVFRDGVEEKDPHLGQTTAKRHFYESSGVCGVSLSSCTCGFEALDRGEGVIRADAVHSWVCSSGSLLMSGGLTFPKLILISQTIVMELFSWKPRRKSRDSN</sequence>
<keyword evidence="2" id="KW-1185">Reference proteome</keyword>
<organism evidence="1 2">
    <name type="scientific">Cirrhinus molitorella</name>
    <name type="common">mud carp</name>
    <dbReference type="NCBI Taxonomy" id="172907"/>
    <lineage>
        <taxon>Eukaryota</taxon>
        <taxon>Metazoa</taxon>
        <taxon>Chordata</taxon>
        <taxon>Craniata</taxon>
        <taxon>Vertebrata</taxon>
        <taxon>Euteleostomi</taxon>
        <taxon>Actinopterygii</taxon>
        <taxon>Neopterygii</taxon>
        <taxon>Teleostei</taxon>
        <taxon>Ostariophysi</taxon>
        <taxon>Cypriniformes</taxon>
        <taxon>Cyprinidae</taxon>
        <taxon>Labeoninae</taxon>
        <taxon>Labeonini</taxon>
        <taxon>Cirrhinus</taxon>
    </lineage>
</organism>
<comment type="caution">
    <text evidence="1">The sequence shown here is derived from an EMBL/GenBank/DDBJ whole genome shotgun (WGS) entry which is preliminary data.</text>
</comment>
<gene>
    <name evidence="1" type="ORF">QQF64_016415</name>
</gene>